<protein>
    <submittedName>
        <fullName evidence="1">Uncharacterized protein</fullName>
    </submittedName>
</protein>
<sequence>MGVDSIARKATTPLCLRTAIGALDLADCEKTSLAEAKGARKIVKTRPACLSLFYFNPPPPPPPHFPLSLTIDWLCVYPRNPSSPPTPKMA</sequence>
<name>A0ACB9FK79_ARCLA</name>
<reference evidence="1 2" key="2">
    <citation type="journal article" date="2022" name="Mol. Ecol. Resour.">
        <title>The genomes of chicory, endive, great burdock and yacon provide insights into Asteraceae paleo-polyploidization history and plant inulin production.</title>
        <authorList>
            <person name="Fan W."/>
            <person name="Wang S."/>
            <person name="Wang H."/>
            <person name="Wang A."/>
            <person name="Jiang F."/>
            <person name="Liu H."/>
            <person name="Zhao H."/>
            <person name="Xu D."/>
            <person name="Zhang Y."/>
        </authorList>
    </citation>
    <scope>NUCLEOTIDE SEQUENCE [LARGE SCALE GENOMIC DNA]</scope>
    <source>
        <strain evidence="2">cv. Niubang</strain>
    </source>
</reference>
<evidence type="ECO:0000313" key="1">
    <source>
        <dbReference type="EMBL" id="KAI3771198.1"/>
    </source>
</evidence>
<evidence type="ECO:0000313" key="2">
    <source>
        <dbReference type="Proteomes" id="UP001055879"/>
    </source>
</evidence>
<dbReference type="Proteomes" id="UP001055879">
    <property type="component" value="Linkage Group LG01"/>
</dbReference>
<comment type="caution">
    <text evidence="1">The sequence shown here is derived from an EMBL/GenBank/DDBJ whole genome shotgun (WGS) entry which is preliminary data.</text>
</comment>
<proteinExistence type="predicted"/>
<gene>
    <name evidence="1" type="ORF">L6452_02357</name>
</gene>
<dbReference type="EMBL" id="CM042047">
    <property type="protein sequence ID" value="KAI3771198.1"/>
    <property type="molecule type" value="Genomic_DNA"/>
</dbReference>
<reference evidence="2" key="1">
    <citation type="journal article" date="2022" name="Mol. Ecol. Resour.">
        <title>The genomes of chicory, endive, great burdock and yacon provide insights into Asteraceae palaeo-polyploidization history and plant inulin production.</title>
        <authorList>
            <person name="Fan W."/>
            <person name="Wang S."/>
            <person name="Wang H."/>
            <person name="Wang A."/>
            <person name="Jiang F."/>
            <person name="Liu H."/>
            <person name="Zhao H."/>
            <person name="Xu D."/>
            <person name="Zhang Y."/>
        </authorList>
    </citation>
    <scope>NUCLEOTIDE SEQUENCE [LARGE SCALE GENOMIC DNA]</scope>
    <source>
        <strain evidence="2">cv. Niubang</strain>
    </source>
</reference>
<accession>A0ACB9FK79</accession>
<keyword evidence="2" id="KW-1185">Reference proteome</keyword>
<organism evidence="1 2">
    <name type="scientific">Arctium lappa</name>
    <name type="common">Greater burdock</name>
    <name type="synonym">Lappa major</name>
    <dbReference type="NCBI Taxonomy" id="4217"/>
    <lineage>
        <taxon>Eukaryota</taxon>
        <taxon>Viridiplantae</taxon>
        <taxon>Streptophyta</taxon>
        <taxon>Embryophyta</taxon>
        <taxon>Tracheophyta</taxon>
        <taxon>Spermatophyta</taxon>
        <taxon>Magnoliopsida</taxon>
        <taxon>eudicotyledons</taxon>
        <taxon>Gunneridae</taxon>
        <taxon>Pentapetalae</taxon>
        <taxon>asterids</taxon>
        <taxon>campanulids</taxon>
        <taxon>Asterales</taxon>
        <taxon>Asteraceae</taxon>
        <taxon>Carduoideae</taxon>
        <taxon>Cardueae</taxon>
        <taxon>Arctiinae</taxon>
        <taxon>Arctium</taxon>
    </lineage>
</organism>